<sequence length="209" mass="23049">MNIFLSYIVLGLSLSAPVGPVNAAQIDKGIKNGFWHAWIFGLGAMAADGLYMILIYFGLSQFLTAPFVKTFLWLFGFFVLTYTGVETLKNIREAMNVRSGKGKPAFYKTFGAGFFISLSNPLSILFWLGIYGSILAKTAESFDANQLLIYSSGILLGILIWDFCMAVAASTFRNLLHEKALRWLTGAAGVSLIVFGFYFGWQGIQMLIS</sequence>
<feature type="transmembrane region" description="Helical" evidence="6">
    <location>
        <begin position="33"/>
        <end position="59"/>
    </location>
</feature>
<dbReference type="EMBL" id="CP063687">
    <property type="protein sequence ID" value="QOY26396.1"/>
    <property type="molecule type" value="Genomic_DNA"/>
</dbReference>
<keyword evidence="3 6" id="KW-0812">Transmembrane</keyword>
<dbReference type="RefSeq" id="WP_007409057.1">
    <property type="nucleotide sequence ID" value="NZ_AP024501.1"/>
</dbReference>
<evidence type="ECO:0000256" key="1">
    <source>
        <dbReference type="ARBA" id="ARBA00004651"/>
    </source>
</evidence>
<organism evidence="9 11">
    <name type="scientific">Bacillus velezensis</name>
    <dbReference type="NCBI Taxonomy" id="492670"/>
    <lineage>
        <taxon>Bacteria</taxon>
        <taxon>Bacillati</taxon>
        <taxon>Bacillota</taxon>
        <taxon>Bacilli</taxon>
        <taxon>Bacillales</taxon>
        <taxon>Bacillaceae</taxon>
        <taxon>Bacillus</taxon>
        <taxon>Bacillus amyloliquefaciens group</taxon>
    </lineage>
</organism>
<evidence type="ECO:0000256" key="7">
    <source>
        <dbReference type="SAM" id="SignalP"/>
    </source>
</evidence>
<keyword evidence="4 6" id="KW-1133">Transmembrane helix</keyword>
<accession>A0A235BCW5</accession>
<dbReference type="AlphaFoldDB" id="A0A235BCW5"/>
<dbReference type="EMBL" id="CP030150">
    <property type="protein sequence ID" value="AWX70844.1"/>
    <property type="molecule type" value="Genomic_DNA"/>
</dbReference>
<feature type="transmembrane region" description="Helical" evidence="6">
    <location>
        <begin position="66"/>
        <end position="85"/>
    </location>
</feature>
<dbReference type="STRING" id="1155777.BANAU_0274"/>
<feature type="transmembrane region" description="Helical" evidence="6">
    <location>
        <begin position="105"/>
        <end position="135"/>
    </location>
</feature>
<feature type="signal peptide" evidence="7">
    <location>
        <begin position="1"/>
        <end position="23"/>
    </location>
</feature>
<dbReference type="KEGG" id="bmp:NG74_00312"/>
<evidence type="ECO:0000256" key="3">
    <source>
        <dbReference type="ARBA" id="ARBA00022692"/>
    </source>
</evidence>
<feature type="chain" id="PRO_5015074937" evidence="7">
    <location>
        <begin position="24"/>
        <end position="209"/>
    </location>
</feature>
<dbReference type="Proteomes" id="UP000587477">
    <property type="component" value="Chromosome"/>
</dbReference>
<evidence type="ECO:0000313" key="8">
    <source>
        <dbReference type="EMBL" id="AWX70844.1"/>
    </source>
</evidence>
<dbReference type="Pfam" id="PF01810">
    <property type="entry name" value="LysE"/>
    <property type="match status" value="1"/>
</dbReference>
<dbReference type="PANTHER" id="PTHR30086">
    <property type="entry name" value="ARGININE EXPORTER PROTEIN ARGO"/>
    <property type="match status" value="1"/>
</dbReference>
<comment type="subcellular location">
    <subcellularLocation>
        <location evidence="1">Cell membrane</location>
        <topology evidence="1">Multi-pass membrane protein</topology>
    </subcellularLocation>
</comment>
<evidence type="ECO:0000313" key="9">
    <source>
        <dbReference type="EMBL" id="QOY26396.1"/>
    </source>
</evidence>
<reference evidence="9" key="2">
    <citation type="journal article" date="2020" name="Genomics">
        <title>Complete genome sequence of Bacillus velezensis NST6 and comparison with the species belonging to operational group B. amyloliquefaciens.</title>
        <authorList>
            <person name="Choi J."/>
            <person name="Nam J."/>
            <person name="Seo M.H."/>
        </authorList>
    </citation>
    <scope>NUCLEOTIDE SEQUENCE</scope>
    <source>
        <strain evidence="9">NST6</strain>
    </source>
</reference>
<dbReference type="GeneID" id="93079470"/>
<accession>A0A2D3DJZ5</accession>
<evidence type="ECO:0000313" key="11">
    <source>
        <dbReference type="Proteomes" id="UP000587477"/>
    </source>
</evidence>
<feature type="transmembrane region" description="Helical" evidence="6">
    <location>
        <begin position="180"/>
        <end position="201"/>
    </location>
</feature>
<keyword evidence="2" id="KW-1003">Cell membrane</keyword>
<evidence type="ECO:0000256" key="5">
    <source>
        <dbReference type="ARBA" id="ARBA00023136"/>
    </source>
</evidence>
<proteinExistence type="predicted"/>
<dbReference type="Proteomes" id="UP000250069">
    <property type="component" value="Chromosome"/>
</dbReference>
<name>A0A235BCW5_BACVE</name>
<reference evidence="8 10" key="1">
    <citation type="submission" date="2018-06" db="EMBL/GenBank/DDBJ databases">
        <title>Complete Genome Sequence of Bacillus velezensis DSYZ, a Plant Growth-Promoting Rhizobacterium with Antifungal Activity.</title>
        <authorList>
            <person name="Du B."/>
            <person name="Ding Y."/>
            <person name="Liu K."/>
            <person name="Yao L."/>
            <person name="Wang C."/>
            <person name="Li H."/>
            <person name="Liu H."/>
        </authorList>
    </citation>
    <scope>NUCLEOTIDE SEQUENCE [LARGE SCALE GENOMIC DNA]</scope>
    <source>
        <strain evidence="8 10">DSYZ</strain>
    </source>
</reference>
<evidence type="ECO:0000256" key="6">
    <source>
        <dbReference type="SAM" id="Phobius"/>
    </source>
</evidence>
<evidence type="ECO:0000313" key="10">
    <source>
        <dbReference type="Proteomes" id="UP000250069"/>
    </source>
</evidence>
<protein>
    <submittedName>
        <fullName evidence="8">Amino acid transporter</fullName>
    </submittedName>
</protein>
<keyword evidence="7" id="KW-0732">Signal</keyword>
<feature type="transmembrane region" description="Helical" evidence="6">
    <location>
        <begin position="147"/>
        <end position="168"/>
    </location>
</feature>
<dbReference type="OMA" id="CIRRTLT"/>
<evidence type="ECO:0000256" key="4">
    <source>
        <dbReference type="ARBA" id="ARBA00022989"/>
    </source>
</evidence>
<dbReference type="GO" id="GO:0005886">
    <property type="term" value="C:plasma membrane"/>
    <property type="evidence" value="ECO:0007669"/>
    <property type="project" value="UniProtKB-SubCell"/>
</dbReference>
<evidence type="ECO:0000256" key="2">
    <source>
        <dbReference type="ARBA" id="ARBA00022475"/>
    </source>
</evidence>
<dbReference type="PANTHER" id="PTHR30086:SF6">
    <property type="entry name" value="AMINO ACID EFFLUX PROTEIN YCGF-RELATED"/>
    <property type="match status" value="1"/>
</dbReference>
<dbReference type="GO" id="GO:0015171">
    <property type="term" value="F:amino acid transmembrane transporter activity"/>
    <property type="evidence" value="ECO:0007669"/>
    <property type="project" value="TreeGrafter"/>
</dbReference>
<reference evidence="11" key="3">
    <citation type="submission" date="2020-10" db="EMBL/GenBank/DDBJ databases">
        <title>Complete genome sequence of Bacillus velezensis NST6.</title>
        <authorList>
            <person name="Choi J."/>
        </authorList>
    </citation>
    <scope>NUCLEOTIDE SEQUENCE [LARGE SCALE GENOMIC DNA]</scope>
    <source>
        <strain evidence="11">NST6</strain>
    </source>
</reference>
<gene>
    <name evidence="9" type="ORF">BACVE_001359</name>
    <name evidence="8" type="ORF">BVDSYZ_01815</name>
</gene>
<keyword evidence="5 6" id="KW-0472">Membrane</keyword>
<dbReference type="InterPro" id="IPR001123">
    <property type="entry name" value="LeuE-type"/>
</dbReference>